<dbReference type="GO" id="GO:0098855">
    <property type="term" value="C:HCN channel complex"/>
    <property type="evidence" value="ECO:0007669"/>
    <property type="project" value="TreeGrafter"/>
</dbReference>
<feature type="region of interest" description="Disordered" evidence="1">
    <location>
        <begin position="257"/>
        <end position="281"/>
    </location>
</feature>
<keyword evidence="4" id="KW-1185">Reference proteome</keyword>
<dbReference type="Proteomes" id="UP000694044">
    <property type="component" value="Unassembled WGS sequence"/>
</dbReference>
<dbReference type="GO" id="GO:0003254">
    <property type="term" value="P:regulation of membrane depolarization"/>
    <property type="evidence" value="ECO:0007669"/>
    <property type="project" value="TreeGrafter"/>
</dbReference>
<dbReference type="PANTHER" id="PTHR45689:SF5">
    <property type="entry name" value="I[[H]] CHANNEL, ISOFORM E"/>
    <property type="match status" value="1"/>
</dbReference>
<dbReference type="InterPro" id="IPR051413">
    <property type="entry name" value="K/Na_HCN_channel"/>
</dbReference>
<comment type="caution">
    <text evidence="3">The sequence shown here is derived from an EMBL/GenBank/DDBJ whole genome shotgun (WGS) entry which is preliminary data.</text>
</comment>
<dbReference type="SMART" id="SM00100">
    <property type="entry name" value="cNMP"/>
    <property type="match status" value="1"/>
</dbReference>
<name>A0A8T1VDG3_9STRA</name>
<feature type="domain" description="Cyclic nucleotide-binding" evidence="2">
    <location>
        <begin position="92"/>
        <end position="198"/>
    </location>
</feature>
<dbReference type="InterPro" id="IPR000595">
    <property type="entry name" value="cNMP-bd_dom"/>
</dbReference>
<proteinExistence type="predicted"/>
<evidence type="ECO:0000313" key="3">
    <source>
        <dbReference type="EMBL" id="KAG7378300.1"/>
    </source>
</evidence>
<dbReference type="EMBL" id="JAGDFM010000435">
    <property type="protein sequence ID" value="KAG7378300.1"/>
    <property type="molecule type" value="Genomic_DNA"/>
</dbReference>
<accession>A0A8T1VDG3</accession>
<evidence type="ECO:0000259" key="2">
    <source>
        <dbReference type="PROSITE" id="PS50042"/>
    </source>
</evidence>
<dbReference type="AlphaFoldDB" id="A0A8T1VDG3"/>
<protein>
    <recommendedName>
        <fullName evidence="2">Cyclic nucleotide-binding domain-containing protein</fullName>
    </recommendedName>
</protein>
<evidence type="ECO:0000256" key="1">
    <source>
        <dbReference type="SAM" id="MobiDB-lite"/>
    </source>
</evidence>
<sequence length="281" mass="31611">MECITTLFYGNVASMNELELVAEIAVTIWGHLYLIENGAPKELKRQIKAYYAHIWSPSHGDRDFAGTEGVSSILQEEIVFASLRGFAAHIEAFRTLDANFPRALLVCLKYVVCSQGEDVVVLGDMDRSMYFIGEGQVLVRNGTVEIPLRNGQFFGELGLLFGIPRLATCIASTVTELYRLDYEPYERLLLDFPEYRARIKLAWSTFSMPEPDSSSLEAANWRIYRTSMALLAQLDEMDPLDTKEFIAKCRVWTSKPAKKQEVQSNTGRRGGISFPVSLQSG</sequence>
<dbReference type="GO" id="GO:0035725">
    <property type="term" value="P:sodium ion transmembrane transport"/>
    <property type="evidence" value="ECO:0007669"/>
    <property type="project" value="TreeGrafter"/>
</dbReference>
<dbReference type="OrthoDB" id="2021138at2759"/>
<evidence type="ECO:0000313" key="4">
    <source>
        <dbReference type="Proteomes" id="UP000694044"/>
    </source>
</evidence>
<dbReference type="PROSITE" id="PS50042">
    <property type="entry name" value="CNMP_BINDING_3"/>
    <property type="match status" value="1"/>
</dbReference>
<gene>
    <name evidence="3" type="ORF">PHYPSEUDO_010257</name>
</gene>
<organism evidence="3 4">
    <name type="scientific">Phytophthora pseudosyringae</name>
    <dbReference type="NCBI Taxonomy" id="221518"/>
    <lineage>
        <taxon>Eukaryota</taxon>
        <taxon>Sar</taxon>
        <taxon>Stramenopiles</taxon>
        <taxon>Oomycota</taxon>
        <taxon>Peronosporomycetes</taxon>
        <taxon>Peronosporales</taxon>
        <taxon>Peronosporaceae</taxon>
        <taxon>Phytophthora</taxon>
    </lineage>
</organism>
<dbReference type="CDD" id="cd00038">
    <property type="entry name" value="CAP_ED"/>
    <property type="match status" value="1"/>
</dbReference>
<reference evidence="3" key="1">
    <citation type="submission" date="2021-02" db="EMBL/GenBank/DDBJ databases">
        <authorList>
            <person name="Palmer J.M."/>
        </authorList>
    </citation>
    <scope>NUCLEOTIDE SEQUENCE</scope>
    <source>
        <strain evidence="3">SCRP734</strain>
    </source>
</reference>
<dbReference type="GO" id="GO:0005249">
    <property type="term" value="F:voltage-gated potassium channel activity"/>
    <property type="evidence" value="ECO:0007669"/>
    <property type="project" value="TreeGrafter"/>
</dbReference>
<dbReference type="Pfam" id="PF00027">
    <property type="entry name" value="cNMP_binding"/>
    <property type="match status" value="1"/>
</dbReference>
<dbReference type="PANTHER" id="PTHR45689">
    <property type="entry name" value="I[[H]] CHANNEL, ISOFORM E"/>
    <property type="match status" value="1"/>
</dbReference>